<reference evidence="2 3" key="1">
    <citation type="submission" date="2024-09" db="EMBL/GenBank/DDBJ databases">
        <title>Chromosome-scale assembly of Riccia fluitans.</title>
        <authorList>
            <person name="Paukszto L."/>
            <person name="Sawicki J."/>
            <person name="Karawczyk K."/>
            <person name="Piernik-Szablinska J."/>
            <person name="Szczecinska M."/>
            <person name="Mazdziarz M."/>
        </authorList>
    </citation>
    <scope>NUCLEOTIDE SEQUENCE [LARGE SCALE GENOMIC DNA]</scope>
    <source>
        <strain evidence="2">Rf_01</strain>
        <tissue evidence="2">Aerial parts of the thallus</tissue>
    </source>
</reference>
<accession>A0ABD1YVU3</accession>
<feature type="signal peptide" evidence="1">
    <location>
        <begin position="1"/>
        <end position="18"/>
    </location>
</feature>
<keyword evidence="3" id="KW-1185">Reference proteome</keyword>
<evidence type="ECO:0000313" key="3">
    <source>
        <dbReference type="Proteomes" id="UP001605036"/>
    </source>
</evidence>
<dbReference type="AlphaFoldDB" id="A0ABD1YVU3"/>
<name>A0ABD1YVU3_9MARC</name>
<evidence type="ECO:0008006" key="4">
    <source>
        <dbReference type="Google" id="ProtNLM"/>
    </source>
</evidence>
<protein>
    <recommendedName>
        <fullName evidence="4">Secreted protein</fullName>
    </recommendedName>
</protein>
<feature type="chain" id="PRO_5044816034" description="Secreted protein" evidence="1">
    <location>
        <begin position="19"/>
        <end position="97"/>
    </location>
</feature>
<sequence length="97" mass="10948">MFSALCIIAFAMFDHTNAFRGLSVACGHFATWSAHGFCWFACDRHIGLCTLASLFVCPCRLLFGRRPMPPDPTVYPLLSVLMASWPDHETRLRAFNH</sequence>
<gene>
    <name evidence="2" type="ORF">R1flu_006374</name>
</gene>
<keyword evidence="1" id="KW-0732">Signal</keyword>
<proteinExistence type="predicted"/>
<dbReference type="Proteomes" id="UP001605036">
    <property type="component" value="Unassembled WGS sequence"/>
</dbReference>
<comment type="caution">
    <text evidence="2">The sequence shown here is derived from an EMBL/GenBank/DDBJ whole genome shotgun (WGS) entry which is preliminary data.</text>
</comment>
<evidence type="ECO:0000313" key="2">
    <source>
        <dbReference type="EMBL" id="KAL2634895.1"/>
    </source>
</evidence>
<evidence type="ECO:0000256" key="1">
    <source>
        <dbReference type="SAM" id="SignalP"/>
    </source>
</evidence>
<organism evidence="2 3">
    <name type="scientific">Riccia fluitans</name>
    <dbReference type="NCBI Taxonomy" id="41844"/>
    <lineage>
        <taxon>Eukaryota</taxon>
        <taxon>Viridiplantae</taxon>
        <taxon>Streptophyta</taxon>
        <taxon>Embryophyta</taxon>
        <taxon>Marchantiophyta</taxon>
        <taxon>Marchantiopsida</taxon>
        <taxon>Marchantiidae</taxon>
        <taxon>Marchantiales</taxon>
        <taxon>Ricciaceae</taxon>
        <taxon>Riccia</taxon>
    </lineage>
</organism>
<dbReference type="EMBL" id="JBHFFA010000003">
    <property type="protein sequence ID" value="KAL2634895.1"/>
    <property type="molecule type" value="Genomic_DNA"/>
</dbReference>